<accession>A0A6A6P1D6</accession>
<dbReference type="FunFam" id="3.20.20.80:FF:000040">
    <property type="entry name" value="Beta-galactosidase A"/>
    <property type="match status" value="1"/>
</dbReference>
<evidence type="ECO:0000256" key="4">
    <source>
        <dbReference type="ARBA" id="ARBA00022729"/>
    </source>
</evidence>
<dbReference type="OrthoDB" id="1657402at2759"/>
<dbReference type="SUPFAM" id="SSF117100">
    <property type="entry name" value="Beta-galactosidase LacA, domain 3"/>
    <property type="match status" value="1"/>
</dbReference>
<dbReference type="Pfam" id="PF10435">
    <property type="entry name" value="BetaGal_dom2"/>
    <property type="match status" value="1"/>
</dbReference>
<dbReference type="GO" id="GO:0004565">
    <property type="term" value="F:beta-galactosidase activity"/>
    <property type="evidence" value="ECO:0007669"/>
    <property type="project" value="UniProtKB-EC"/>
</dbReference>
<dbReference type="Gene3D" id="2.102.20.10">
    <property type="entry name" value="Beta-galactosidase, domain 2"/>
    <property type="match status" value="1"/>
</dbReference>
<evidence type="ECO:0000313" key="10">
    <source>
        <dbReference type="EMBL" id="KAF2457709.1"/>
    </source>
</evidence>
<keyword evidence="6" id="KW-0325">Glycoprotein</keyword>
<evidence type="ECO:0000313" key="11">
    <source>
        <dbReference type="Proteomes" id="UP000799766"/>
    </source>
</evidence>
<evidence type="ECO:0000256" key="2">
    <source>
        <dbReference type="ARBA" id="ARBA00009809"/>
    </source>
</evidence>
<keyword evidence="5 10" id="KW-0378">Hydrolase</keyword>
<evidence type="ECO:0000256" key="6">
    <source>
        <dbReference type="ARBA" id="ARBA00023180"/>
    </source>
</evidence>
<evidence type="ECO:0000256" key="1">
    <source>
        <dbReference type="ARBA" id="ARBA00001412"/>
    </source>
</evidence>
<gene>
    <name evidence="10" type="ORF">BDY21DRAFT_342585</name>
</gene>
<dbReference type="FunFam" id="2.102.20.10:FF:000001">
    <property type="entry name" value="Beta-galactosidase A"/>
    <property type="match status" value="1"/>
</dbReference>
<protein>
    <recommendedName>
        <fullName evidence="3">beta-galactosidase</fullName>
        <ecNumber evidence="3">3.2.1.23</ecNumber>
    </recommendedName>
</protein>
<dbReference type="InterPro" id="IPR018954">
    <property type="entry name" value="Betagal_dom2"/>
</dbReference>
<dbReference type="EC" id="3.2.1.23" evidence="3"/>
<evidence type="ECO:0000256" key="3">
    <source>
        <dbReference type="ARBA" id="ARBA00012756"/>
    </source>
</evidence>
<dbReference type="Gene3D" id="2.60.390.10">
    <property type="entry name" value="Beta-galactosidase, domain 3"/>
    <property type="match status" value="1"/>
</dbReference>
<dbReference type="Gene3D" id="2.60.120.260">
    <property type="entry name" value="Galactose-binding domain-like"/>
    <property type="match status" value="2"/>
</dbReference>
<keyword evidence="7" id="KW-0326">Glycosidase</keyword>
<evidence type="ECO:0000256" key="7">
    <source>
        <dbReference type="ARBA" id="ARBA00023295"/>
    </source>
</evidence>
<dbReference type="EMBL" id="MU001679">
    <property type="protein sequence ID" value="KAF2457709.1"/>
    <property type="molecule type" value="Genomic_DNA"/>
</dbReference>
<keyword evidence="4" id="KW-0732">Signal</keyword>
<reference evidence="10" key="1">
    <citation type="journal article" date="2020" name="Stud. Mycol.">
        <title>101 Dothideomycetes genomes: a test case for predicting lifestyles and emergence of pathogens.</title>
        <authorList>
            <person name="Haridas S."/>
            <person name="Albert R."/>
            <person name="Binder M."/>
            <person name="Bloem J."/>
            <person name="Labutti K."/>
            <person name="Salamov A."/>
            <person name="Andreopoulos B."/>
            <person name="Baker S."/>
            <person name="Barry K."/>
            <person name="Bills G."/>
            <person name="Bluhm B."/>
            <person name="Cannon C."/>
            <person name="Castanera R."/>
            <person name="Culley D."/>
            <person name="Daum C."/>
            <person name="Ezra D."/>
            <person name="Gonzalez J."/>
            <person name="Henrissat B."/>
            <person name="Kuo A."/>
            <person name="Liang C."/>
            <person name="Lipzen A."/>
            <person name="Lutzoni F."/>
            <person name="Magnuson J."/>
            <person name="Mondo S."/>
            <person name="Nolan M."/>
            <person name="Ohm R."/>
            <person name="Pangilinan J."/>
            <person name="Park H.-J."/>
            <person name="Ramirez L."/>
            <person name="Alfaro M."/>
            <person name="Sun H."/>
            <person name="Tritt A."/>
            <person name="Yoshinaga Y."/>
            <person name="Zwiers L.-H."/>
            <person name="Turgeon B."/>
            <person name="Goodwin S."/>
            <person name="Spatafora J."/>
            <person name="Crous P."/>
            <person name="Grigoriev I."/>
        </authorList>
    </citation>
    <scope>NUCLEOTIDE SEQUENCE</scope>
    <source>
        <strain evidence="10">ATCC 16933</strain>
    </source>
</reference>
<dbReference type="SUPFAM" id="SSF51445">
    <property type="entry name" value="(Trans)glycosidases"/>
    <property type="match status" value="1"/>
</dbReference>
<dbReference type="PRINTS" id="PR00742">
    <property type="entry name" value="GLHYDRLASE35"/>
</dbReference>
<dbReference type="InterPro" id="IPR017853">
    <property type="entry name" value="GH"/>
</dbReference>
<evidence type="ECO:0000256" key="5">
    <source>
        <dbReference type="ARBA" id="ARBA00022801"/>
    </source>
</evidence>
<dbReference type="InterPro" id="IPR037110">
    <property type="entry name" value="Betagal_dom2_sf"/>
</dbReference>
<sequence>MERLHFTVYVFGARRNLIMQSISFFLRLLFVLCWIGWASVPGVSAQEDGSSQWPLHDNGLNEAVEWDHYSFKIHGERIFIFSGEIHYWRIPVPEVWEDILEKIKAAGFTSFAFYGHWGYHHPNPSTLDFENGAHDITPLFEIAKRVGLYVIVRPGPYVNAETNAGCFPGWLTTGEYGTLRNNDTRYTDAWTPYMSEYSELVSNYQVSQGENVYLYQIENEYGEQWIGDPTDKVPNPTATAYMDALEATARANGIDVPLIANDPNMRVLSWSEDFSDAGGNVDVYGLDSYPSCWSCNLDECTGTNGEYVAYQVMEYYSHFQEVAPTQPEFMPEFQGGSYNPWGGPQGGCPEDIGADFANLFYRWNIAQKITAMNLYMMYGGTSWGSFAAPVVATSYDYSAPISEDRSIWSKFHETKLLALFTRAAKDLTKVERVGNSTDYTTNPMIMATLLENVDNGARFYVTNHADTSLGSLETFSLHVNSSAGPLIIPQKGGEVTLNGHQSKILVVDFNFGSHVLLYSTAEVLTYAVTDVGTILVLWVPTDESGEFHLKGATDGSIAKYQQGSNVEFFEDDEGIITTFTQGQGMTVLEFENDVSVIILDRKSAYHFWAPVTSNDPSGPADEIVLVHGPYLVRGASINGDIVYIKGDTSEACSIEVYAPGNVDTISWNNETVNTTKSDHGSLIAELGGPDMSEVVLPALDSWKVHDSLPERLETYNDSGAAWKGADHVETPNPTKPATLPVLYVDEYGFHNGAHLWRGYFNGTANGAYLRVQGGLAFGFSVWLNGQFLDSYLGSADSSSGNLTLSFANATLNDAEPNVLLVLQDNTGHDLRAGALDPRGILEARLIGGDFTHWKVAGSAGGTAVLLDPMRGVYAEGGLTAERLGWHLPGFDDSAWDAGSPSEGLTGAGVNFYRTVVPLDIPQGLDVSLAFELSSLGPSDQVRVQLFVNGYQYGRFNPHIGHQIEFPVPPGVLNYGGDNTIGLAVWAQTEEAASVGIELKKKYVLESSFSSRFESEYLRPGWTPERLQYA</sequence>
<dbReference type="InterPro" id="IPR031330">
    <property type="entry name" value="Gly_Hdrlase_35_cat"/>
</dbReference>
<dbReference type="AlphaFoldDB" id="A0A6A6P1D6"/>
<dbReference type="Proteomes" id="UP000799766">
    <property type="component" value="Unassembled WGS sequence"/>
</dbReference>
<comment type="similarity">
    <text evidence="2 8">Belongs to the glycosyl hydrolase 35 family.</text>
</comment>
<evidence type="ECO:0000256" key="8">
    <source>
        <dbReference type="RuleBase" id="RU003679"/>
    </source>
</evidence>
<feature type="domain" description="Beta-galactosidase" evidence="9">
    <location>
        <begin position="426"/>
        <end position="607"/>
    </location>
</feature>
<dbReference type="Gene3D" id="3.20.20.80">
    <property type="entry name" value="Glycosidases"/>
    <property type="match status" value="1"/>
</dbReference>
<dbReference type="InterPro" id="IPR001944">
    <property type="entry name" value="Glycoside_Hdrlase_35"/>
</dbReference>
<dbReference type="Pfam" id="PF13363">
    <property type="entry name" value="BetaGal_dom3"/>
    <property type="match status" value="1"/>
</dbReference>
<dbReference type="InterPro" id="IPR025972">
    <property type="entry name" value="BetaGal_dom3"/>
</dbReference>
<dbReference type="Pfam" id="PF13364">
    <property type="entry name" value="BetaGal_ABD2"/>
    <property type="match status" value="2"/>
</dbReference>
<dbReference type="SUPFAM" id="SSF51011">
    <property type="entry name" value="Glycosyl hydrolase domain"/>
    <property type="match status" value="1"/>
</dbReference>
<dbReference type="InterPro" id="IPR008979">
    <property type="entry name" value="Galactose-bd-like_sf"/>
</dbReference>
<comment type="catalytic activity">
    <reaction evidence="1">
        <text>Hydrolysis of terminal non-reducing beta-D-galactose residues in beta-D-galactosides.</text>
        <dbReference type="EC" id="3.2.1.23"/>
    </reaction>
</comment>
<dbReference type="InterPro" id="IPR025300">
    <property type="entry name" value="BetaGal_jelly_roll_dom"/>
</dbReference>
<dbReference type="PANTHER" id="PTHR23421">
    <property type="entry name" value="BETA-GALACTOSIDASE RELATED"/>
    <property type="match status" value="1"/>
</dbReference>
<proteinExistence type="inferred from homology"/>
<dbReference type="SUPFAM" id="SSF49785">
    <property type="entry name" value="Galactose-binding domain-like"/>
    <property type="match status" value="2"/>
</dbReference>
<dbReference type="InterPro" id="IPR036833">
    <property type="entry name" value="BetaGal_dom3_sf"/>
</dbReference>
<dbReference type="SMART" id="SM01029">
    <property type="entry name" value="BetaGal_dom2"/>
    <property type="match status" value="1"/>
</dbReference>
<name>A0A6A6P1D6_9PEZI</name>
<keyword evidence="11" id="KW-1185">Reference proteome</keyword>
<organism evidence="10 11">
    <name type="scientific">Lineolata rhizophorae</name>
    <dbReference type="NCBI Taxonomy" id="578093"/>
    <lineage>
        <taxon>Eukaryota</taxon>
        <taxon>Fungi</taxon>
        <taxon>Dikarya</taxon>
        <taxon>Ascomycota</taxon>
        <taxon>Pezizomycotina</taxon>
        <taxon>Dothideomycetes</taxon>
        <taxon>Dothideomycetes incertae sedis</taxon>
        <taxon>Lineolatales</taxon>
        <taxon>Lineolataceae</taxon>
        <taxon>Lineolata</taxon>
    </lineage>
</organism>
<dbReference type="GO" id="GO:0005975">
    <property type="term" value="P:carbohydrate metabolic process"/>
    <property type="evidence" value="ECO:0007669"/>
    <property type="project" value="InterPro"/>
</dbReference>
<evidence type="ECO:0000259" key="9">
    <source>
        <dbReference type="SMART" id="SM01029"/>
    </source>
</evidence>
<dbReference type="Pfam" id="PF01301">
    <property type="entry name" value="Glyco_hydro_35"/>
    <property type="match status" value="1"/>
</dbReference>